<dbReference type="InterPro" id="IPR045090">
    <property type="entry name" value="Pept_M3A_M3B"/>
</dbReference>
<keyword evidence="2" id="KW-1185">Reference proteome</keyword>
<proteinExistence type="predicted"/>
<organism evidence="1 2">
    <name type="scientific">Dunaliella salina</name>
    <name type="common">Green alga</name>
    <name type="synonym">Protococcus salinus</name>
    <dbReference type="NCBI Taxonomy" id="3046"/>
    <lineage>
        <taxon>Eukaryota</taxon>
        <taxon>Viridiplantae</taxon>
        <taxon>Chlorophyta</taxon>
        <taxon>core chlorophytes</taxon>
        <taxon>Chlorophyceae</taxon>
        <taxon>CS clade</taxon>
        <taxon>Chlamydomonadales</taxon>
        <taxon>Dunaliellaceae</taxon>
        <taxon>Dunaliella</taxon>
    </lineage>
</organism>
<gene>
    <name evidence="1" type="ORF">DUNSADRAFT_8564</name>
</gene>
<dbReference type="Proteomes" id="UP000815325">
    <property type="component" value="Unassembled WGS sequence"/>
</dbReference>
<dbReference type="PANTHER" id="PTHR11804:SF79">
    <property type="entry name" value="MITOCHONDRIAL INTERMEDIATE PEPTIDASE"/>
    <property type="match status" value="1"/>
</dbReference>
<name>A0ABQ7GJ97_DUNSA</name>
<evidence type="ECO:0000313" key="2">
    <source>
        <dbReference type="Proteomes" id="UP000815325"/>
    </source>
</evidence>
<dbReference type="Gene3D" id="1.10.1370.10">
    <property type="entry name" value="Neurolysin, domain 3"/>
    <property type="match status" value="1"/>
</dbReference>
<sequence length="275" mass="29202">MLPLNTWIVVIRLSGTCVNSTSWIVIIQHMHQLNITILSSFSVCASTRLLFEHAATYGSVVRGLRPALASRVSCAAACITSRVIPVAGTTRAFITLQPAPAPTLPCAAALQHASLQCPVASQHVYTSCIVPQARLALLILAHLARIRNDIAAMQGYESHAHATLEGSILGTPEAATAFTASLSSALSDYAASDLGNLSRMARRAGLDVHEPPKKTEAGYQEGGMKAGSGHAHVRARVRSPPPGYMPLDPWNIDYLIARAAELQAAPRTPRCAAMI</sequence>
<evidence type="ECO:0000313" key="1">
    <source>
        <dbReference type="EMBL" id="KAF5834682.1"/>
    </source>
</evidence>
<reference evidence="1" key="1">
    <citation type="submission" date="2017-08" db="EMBL/GenBank/DDBJ databases">
        <authorList>
            <person name="Polle J.E."/>
            <person name="Barry K."/>
            <person name="Cushman J."/>
            <person name="Schmutz J."/>
            <person name="Tran D."/>
            <person name="Hathwaick L.T."/>
            <person name="Yim W.C."/>
            <person name="Jenkins J."/>
            <person name="Mckie-Krisberg Z.M."/>
            <person name="Prochnik S."/>
            <person name="Lindquist E."/>
            <person name="Dockter R.B."/>
            <person name="Adam C."/>
            <person name="Molina H."/>
            <person name="Bunkerborg J."/>
            <person name="Jin E."/>
            <person name="Buchheim M."/>
            <person name="Magnuson J."/>
        </authorList>
    </citation>
    <scope>NUCLEOTIDE SEQUENCE</scope>
    <source>
        <strain evidence="1">CCAP 19/18</strain>
    </source>
</reference>
<accession>A0ABQ7GJ97</accession>
<dbReference type="SUPFAM" id="SSF55486">
    <property type="entry name" value="Metalloproteases ('zincins'), catalytic domain"/>
    <property type="match status" value="1"/>
</dbReference>
<protein>
    <submittedName>
        <fullName evidence="1">Uncharacterized protein</fullName>
    </submittedName>
</protein>
<dbReference type="InterPro" id="IPR024077">
    <property type="entry name" value="Neurolysin/TOP_dom2"/>
</dbReference>
<comment type="caution">
    <text evidence="1">The sequence shown here is derived from an EMBL/GenBank/DDBJ whole genome shotgun (WGS) entry which is preliminary data.</text>
</comment>
<dbReference type="PANTHER" id="PTHR11804">
    <property type="entry name" value="PROTEASE M3 THIMET OLIGOPEPTIDASE-RELATED"/>
    <property type="match status" value="1"/>
</dbReference>
<dbReference type="EMBL" id="MU069743">
    <property type="protein sequence ID" value="KAF5834682.1"/>
    <property type="molecule type" value="Genomic_DNA"/>
</dbReference>